<proteinExistence type="predicted"/>
<keyword evidence="3" id="KW-0804">Transcription</keyword>
<evidence type="ECO:0000259" key="4">
    <source>
        <dbReference type="PROSITE" id="PS51118"/>
    </source>
</evidence>
<dbReference type="PANTHER" id="PTHR33204:SF29">
    <property type="entry name" value="TRANSCRIPTIONAL REGULATOR"/>
    <property type="match status" value="1"/>
</dbReference>
<dbReference type="PANTHER" id="PTHR33204">
    <property type="entry name" value="TRANSCRIPTIONAL REGULATOR, MARR FAMILY"/>
    <property type="match status" value="1"/>
</dbReference>
<reference evidence="5 6" key="1">
    <citation type="submission" date="2020-03" db="EMBL/GenBank/DDBJ databases">
        <authorList>
            <person name="Kim M.K."/>
        </authorList>
    </citation>
    <scope>NUCLEOTIDE SEQUENCE [LARGE SCALE GENOMIC DNA]</scope>
    <source>
        <strain evidence="5 6">BT328</strain>
    </source>
</reference>
<dbReference type="AlphaFoldDB" id="A0A6G9AIZ7"/>
<protein>
    <submittedName>
        <fullName evidence="5">Helix-turn-helix transcriptional regulator</fullName>
    </submittedName>
</protein>
<dbReference type="RefSeq" id="WP_167206017.1">
    <property type="nucleotide sequence ID" value="NZ_CP050063.1"/>
</dbReference>
<dbReference type="Pfam" id="PF01638">
    <property type="entry name" value="HxlR"/>
    <property type="match status" value="1"/>
</dbReference>
<keyword evidence="2" id="KW-0238">DNA-binding</keyword>
<evidence type="ECO:0000313" key="5">
    <source>
        <dbReference type="EMBL" id="QIP12153.1"/>
    </source>
</evidence>
<evidence type="ECO:0000313" key="6">
    <source>
        <dbReference type="Proteomes" id="UP000501802"/>
    </source>
</evidence>
<dbReference type="Proteomes" id="UP000501802">
    <property type="component" value="Chromosome"/>
</dbReference>
<evidence type="ECO:0000256" key="1">
    <source>
        <dbReference type="ARBA" id="ARBA00023015"/>
    </source>
</evidence>
<gene>
    <name evidence="5" type="ORF">G8759_05660</name>
</gene>
<keyword evidence="1" id="KW-0805">Transcription regulation</keyword>
<dbReference type="Gene3D" id="1.10.10.10">
    <property type="entry name" value="Winged helix-like DNA-binding domain superfamily/Winged helix DNA-binding domain"/>
    <property type="match status" value="1"/>
</dbReference>
<evidence type="ECO:0000256" key="3">
    <source>
        <dbReference type="ARBA" id="ARBA00023163"/>
    </source>
</evidence>
<dbReference type="EMBL" id="CP050063">
    <property type="protein sequence ID" value="QIP12153.1"/>
    <property type="molecule type" value="Genomic_DNA"/>
</dbReference>
<keyword evidence="6" id="KW-1185">Reference proteome</keyword>
<dbReference type="InterPro" id="IPR036388">
    <property type="entry name" value="WH-like_DNA-bd_sf"/>
</dbReference>
<accession>A0A6G9AIZ7</accession>
<dbReference type="PROSITE" id="PS51118">
    <property type="entry name" value="HTH_HXLR"/>
    <property type="match status" value="1"/>
</dbReference>
<dbReference type="InterPro" id="IPR036390">
    <property type="entry name" value="WH_DNA-bd_sf"/>
</dbReference>
<dbReference type="SUPFAM" id="SSF46785">
    <property type="entry name" value="Winged helix' DNA-binding domain"/>
    <property type="match status" value="1"/>
</dbReference>
<dbReference type="KEGG" id="spib:G8759_05660"/>
<evidence type="ECO:0000256" key="2">
    <source>
        <dbReference type="ARBA" id="ARBA00023125"/>
    </source>
</evidence>
<dbReference type="InterPro" id="IPR002577">
    <property type="entry name" value="HTH_HxlR"/>
</dbReference>
<organism evidence="5 6">
    <name type="scientific">Spirosoma aureum</name>
    <dbReference type="NCBI Taxonomy" id="2692134"/>
    <lineage>
        <taxon>Bacteria</taxon>
        <taxon>Pseudomonadati</taxon>
        <taxon>Bacteroidota</taxon>
        <taxon>Cytophagia</taxon>
        <taxon>Cytophagales</taxon>
        <taxon>Cytophagaceae</taxon>
        <taxon>Spirosoma</taxon>
    </lineage>
</organism>
<sequence>MHKETSTNALNRKSLNEECGMAYTLAVIGGRWKLSILGFLMNGEKLRYNEIRRKLVGVSERMLITQLKELERDGLIERTVYADVPPKVDYQLTDLGNSLREILNAMAYWGDIHREKQQEE</sequence>
<dbReference type="GO" id="GO:0003677">
    <property type="term" value="F:DNA binding"/>
    <property type="evidence" value="ECO:0007669"/>
    <property type="project" value="UniProtKB-KW"/>
</dbReference>
<feature type="domain" description="HTH hxlR-type" evidence="4">
    <location>
        <begin position="19"/>
        <end position="118"/>
    </location>
</feature>
<name>A0A6G9AIZ7_9BACT</name>